<dbReference type="EMBL" id="QXNI01000068">
    <property type="protein sequence ID" value="THA07015.1"/>
    <property type="molecule type" value="Genomic_DNA"/>
</dbReference>
<feature type="domain" description="HTH cro/C1-type" evidence="3">
    <location>
        <begin position="7"/>
        <end position="61"/>
    </location>
</feature>
<dbReference type="PROSITE" id="PS50943">
    <property type="entry name" value="HTH_CROC1"/>
    <property type="match status" value="1"/>
</dbReference>
<evidence type="ECO:0000313" key="5">
    <source>
        <dbReference type="Proteomes" id="UP000306758"/>
    </source>
</evidence>
<keyword evidence="1" id="KW-0238">DNA-binding</keyword>
<feature type="coiled-coil region" evidence="2">
    <location>
        <begin position="87"/>
        <end position="121"/>
    </location>
</feature>
<name>A0A4S2QM26_9PAST</name>
<dbReference type="SUPFAM" id="SSF47413">
    <property type="entry name" value="lambda repressor-like DNA-binding domains"/>
    <property type="match status" value="1"/>
</dbReference>
<dbReference type="Proteomes" id="UP000306758">
    <property type="component" value="Unassembled WGS sequence"/>
</dbReference>
<gene>
    <name evidence="4" type="ORF">D3M78_09955</name>
</gene>
<dbReference type="SMART" id="SM00530">
    <property type="entry name" value="HTH_XRE"/>
    <property type="match status" value="1"/>
</dbReference>
<dbReference type="Gene3D" id="1.10.260.40">
    <property type="entry name" value="lambda repressor-like DNA-binding domains"/>
    <property type="match status" value="1"/>
</dbReference>
<dbReference type="CDD" id="cd00093">
    <property type="entry name" value="HTH_XRE"/>
    <property type="match status" value="1"/>
</dbReference>
<keyword evidence="2" id="KW-0175">Coiled coil</keyword>
<comment type="caution">
    <text evidence="4">The sequence shown here is derived from an EMBL/GenBank/DDBJ whole genome shotgun (WGS) entry which is preliminary data.</text>
</comment>
<dbReference type="InterPro" id="IPR010982">
    <property type="entry name" value="Lambda_DNA-bd_dom_sf"/>
</dbReference>
<dbReference type="PANTHER" id="PTHR46558">
    <property type="entry name" value="TRACRIPTIONAL REGULATORY PROTEIN-RELATED-RELATED"/>
    <property type="match status" value="1"/>
</dbReference>
<dbReference type="RefSeq" id="WP_077583740.1">
    <property type="nucleotide sequence ID" value="NZ_MLHR01000017.1"/>
</dbReference>
<dbReference type="InterPro" id="IPR001387">
    <property type="entry name" value="Cro/C1-type_HTH"/>
</dbReference>
<accession>A0A4S2QM26</accession>
<reference evidence="4 5" key="1">
    <citation type="journal article" date="2019" name="Vet. Microbiol.">
        <title>Development of multi locus sequence typing (MLST) of Rodentibacter pneumotropicus.</title>
        <authorList>
            <person name="Adhikary S."/>
            <person name="Bisgaard M."/>
            <person name="Boot R."/>
            <person name="Benga L."/>
            <person name="Nicklas W."/>
            <person name="Christensen H."/>
        </authorList>
    </citation>
    <scope>NUCLEOTIDE SEQUENCE [LARGE SCALE GENOMIC DNA]</scope>
    <source>
        <strain evidence="4 5">Ac84</strain>
    </source>
</reference>
<organism evidence="4 5">
    <name type="scientific">Rodentibacter pneumotropicus</name>
    <dbReference type="NCBI Taxonomy" id="758"/>
    <lineage>
        <taxon>Bacteria</taxon>
        <taxon>Pseudomonadati</taxon>
        <taxon>Pseudomonadota</taxon>
        <taxon>Gammaproteobacteria</taxon>
        <taxon>Pasteurellales</taxon>
        <taxon>Pasteurellaceae</taxon>
        <taxon>Rodentibacter</taxon>
    </lineage>
</organism>
<evidence type="ECO:0000259" key="3">
    <source>
        <dbReference type="PROSITE" id="PS50943"/>
    </source>
</evidence>
<proteinExistence type="predicted"/>
<protein>
    <submittedName>
        <fullName evidence="4">XRE family transcriptional regulator</fullName>
    </submittedName>
</protein>
<dbReference type="GO" id="GO:0003677">
    <property type="term" value="F:DNA binding"/>
    <property type="evidence" value="ECO:0007669"/>
    <property type="project" value="UniProtKB-KW"/>
</dbReference>
<evidence type="ECO:0000313" key="4">
    <source>
        <dbReference type="EMBL" id="THA07015.1"/>
    </source>
</evidence>
<dbReference type="AlphaFoldDB" id="A0A4S2QM26"/>
<dbReference type="PANTHER" id="PTHR46558:SF15">
    <property type="entry name" value="HELIX-TURN-HELIX DOMAIN PROTEIN"/>
    <property type="match status" value="1"/>
</dbReference>
<evidence type="ECO:0000256" key="1">
    <source>
        <dbReference type="ARBA" id="ARBA00023125"/>
    </source>
</evidence>
<dbReference type="Pfam" id="PF01381">
    <property type="entry name" value="HTH_3"/>
    <property type="match status" value="1"/>
</dbReference>
<evidence type="ECO:0000256" key="2">
    <source>
        <dbReference type="SAM" id="Coils"/>
    </source>
</evidence>
<sequence length="122" mass="13888">MESSEKIKIMREMNQWTQEEVAEKLGMSTTGYAKIERGQTNVSVEKLKQIAQVFNVNVAQLLDDGERFVICSIGDNHSNYSNYFGANEKFAIENEKLKELLAAKDNEIEALKKVISLLENKE</sequence>